<dbReference type="EMBL" id="CM023481">
    <property type="protein sequence ID" value="KAH6947545.1"/>
    <property type="molecule type" value="Genomic_DNA"/>
</dbReference>
<evidence type="ECO:0000313" key="2">
    <source>
        <dbReference type="Proteomes" id="UP000821845"/>
    </source>
</evidence>
<proteinExistence type="predicted"/>
<dbReference type="Proteomes" id="UP000821845">
    <property type="component" value="Chromosome 1"/>
</dbReference>
<evidence type="ECO:0000313" key="1">
    <source>
        <dbReference type="EMBL" id="KAH6947545.1"/>
    </source>
</evidence>
<gene>
    <name evidence="1" type="ORF">HPB50_019733</name>
</gene>
<accession>A0ACB7TKW5</accession>
<reference evidence="1" key="1">
    <citation type="submission" date="2020-05" db="EMBL/GenBank/DDBJ databases">
        <title>Large-scale comparative analyses of tick genomes elucidate their genetic diversity and vector capacities.</title>
        <authorList>
            <person name="Jia N."/>
            <person name="Wang J."/>
            <person name="Shi W."/>
            <person name="Du L."/>
            <person name="Sun Y."/>
            <person name="Zhan W."/>
            <person name="Jiang J."/>
            <person name="Wang Q."/>
            <person name="Zhang B."/>
            <person name="Ji P."/>
            <person name="Sakyi L.B."/>
            <person name="Cui X."/>
            <person name="Yuan T."/>
            <person name="Jiang B."/>
            <person name="Yang W."/>
            <person name="Lam T.T.-Y."/>
            <person name="Chang Q."/>
            <person name="Ding S."/>
            <person name="Wang X."/>
            <person name="Zhu J."/>
            <person name="Ruan X."/>
            <person name="Zhao L."/>
            <person name="Wei J."/>
            <person name="Que T."/>
            <person name="Du C."/>
            <person name="Cheng J."/>
            <person name="Dai P."/>
            <person name="Han X."/>
            <person name="Huang E."/>
            <person name="Gao Y."/>
            <person name="Liu J."/>
            <person name="Shao H."/>
            <person name="Ye R."/>
            <person name="Li L."/>
            <person name="Wei W."/>
            <person name="Wang X."/>
            <person name="Wang C."/>
            <person name="Yang T."/>
            <person name="Huo Q."/>
            <person name="Li W."/>
            <person name="Guo W."/>
            <person name="Chen H."/>
            <person name="Zhou L."/>
            <person name="Ni X."/>
            <person name="Tian J."/>
            <person name="Zhou Y."/>
            <person name="Sheng Y."/>
            <person name="Liu T."/>
            <person name="Pan Y."/>
            <person name="Xia L."/>
            <person name="Li J."/>
            <person name="Zhao F."/>
            <person name="Cao W."/>
        </authorList>
    </citation>
    <scope>NUCLEOTIDE SEQUENCE</scope>
    <source>
        <strain evidence="1">Hyas-2018</strain>
    </source>
</reference>
<sequence>MLVSSEAKPIIELRLLLERKAGPLEAPVIRDESGNVVSETAGPYMEGDVATLVCQVKAAGRPAPQVRWLRRPRRPLSDDDEEPVPGSAVTTVSSALDDASVLVLSKLRQGPLTRTDLLIQLVCEVDNGLAAPVRTTVRVDMLLAPLTVRILRASGGALTAGLPVELVCEARGSRPPAQLTWWKRGVQLAQSFGHASADGNVSTSVVSFTPSEDDHGKELRCVARNPVLPPSAPAPFDKWAMNVFYYTPSVIKEDRYNVHPIQKAAVSVHMTSNAYRYPVPVQLSSNGAKVACMRMTSTSVVPSAVLVGRDKHSPTCVEGAPIVYSASRHEPVRVTCRVAASPKSVRFRWSFSSSTRRTELTDFVVLGPEMDPDGMPVLDGDSPTIVSVLEYTPQFQSDFGTLHCSASNSMGDQREPCTFHVVQAGPPEPLENCSITNLTERSFSVECREVRSSSAPVAGGQAPATGGNGGASLVAAVQKPSLLARPPENLVYVLEVYGPPEGSSTQRGVSASQHQVLVRNVSGPEPRFRVGQLWPGTEFEARVFAANSKGRSRPFRLNACTLPPAEALLDKGTYSANVCLLNRMHFAPQSHAFSDFAVMLRLPQVTERNFCALSFT</sequence>
<comment type="caution">
    <text evidence="1">The sequence shown here is derived from an EMBL/GenBank/DDBJ whole genome shotgun (WGS) entry which is preliminary data.</text>
</comment>
<name>A0ACB7TKW5_HYAAI</name>
<protein>
    <submittedName>
        <fullName evidence="1">Uncharacterized protein</fullName>
    </submittedName>
</protein>
<keyword evidence="2" id="KW-1185">Reference proteome</keyword>
<organism evidence="1 2">
    <name type="scientific">Hyalomma asiaticum</name>
    <name type="common">Tick</name>
    <dbReference type="NCBI Taxonomy" id="266040"/>
    <lineage>
        <taxon>Eukaryota</taxon>
        <taxon>Metazoa</taxon>
        <taxon>Ecdysozoa</taxon>
        <taxon>Arthropoda</taxon>
        <taxon>Chelicerata</taxon>
        <taxon>Arachnida</taxon>
        <taxon>Acari</taxon>
        <taxon>Parasitiformes</taxon>
        <taxon>Ixodida</taxon>
        <taxon>Ixodoidea</taxon>
        <taxon>Ixodidae</taxon>
        <taxon>Hyalomminae</taxon>
        <taxon>Hyalomma</taxon>
    </lineage>
</organism>